<keyword evidence="3" id="KW-1185">Reference proteome</keyword>
<keyword evidence="1" id="KW-0812">Transmembrane</keyword>
<keyword evidence="1" id="KW-0472">Membrane</keyword>
<accession>A0ABU0CZ76</accession>
<organism evidence="2 3">
    <name type="scientific">Lederbergia wuyishanensis</name>
    <dbReference type="NCBI Taxonomy" id="1347903"/>
    <lineage>
        <taxon>Bacteria</taxon>
        <taxon>Bacillati</taxon>
        <taxon>Bacillota</taxon>
        <taxon>Bacilli</taxon>
        <taxon>Bacillales</taxon>
        <taxon>Bacillaceae</taxon>
        <taxon>Lederbergia</taxon>
    </lineage>
</organism>
<proteinExistence type="predicted"/>
<dbReference type="EMBL" id="JAUSUO010000001">
    <property type="protein sequence ID" value="MDQ0341441.1"/>
    <property type="molecule type" value="Genomic_DNA"/>
</dbReference>
<gene>
    <name evidence="2" type="ORF">J2S14_000234</name>
</gene>
<evidence type="ECO:0000313" key="2">
    <source>
        <dbReference type="EMBL" id="MDQ0341441.1"/>
    </source>
</evidence>
<sequence>MKQWFRNPSPSNRVLNYLPHILLLLIIISFFANQIMMMFIFLTSLMILNIQSYYIKIVGNRLDLIVVKEKNFLVVDDEGNWKITLVNTGFPILKANFTITFDESVTPLNAPYNKTNGLIEVIIPFFIWKNEEKEIVIPVIANKRGKSQIREVTVRIPHLFGSGYVDLEYQNHIPSQILVYPRRNLVHIRDFVFINKQGLQDVKTSLFIDTMQPIGVRDYTAGDPFQHIHWKASAKLQVLQSKVFSSIASRGWLIIMNISEYYSINAKLEEMIGQTAFLIDYALKEEIPFSLAVNVRSFGNTPFYYLQEGFGSKHRQAAFELLTVLSFSSLLFPPNQMLSQLKKENLPSVVIFIGSETVDIQKALLDLSSTGRSIYEVENVHNKGVLRQWRQKNLAV</sequence>
<protein>
    <recommendedName>
        <fullName evidence="4">DUF58 domain-containing protein</fullName>
    </recommendedName>
</protein>
<reference evidence="2 3" key="1">
    <citation type="submission" date="2023-07" db="EMBL/GenBank/DDBJ databases">
        <title>Genomic Encyclopedia of Type Strains, Phase IV (KMG-IV): sequencing the most valuable type-strain genomes for metagenomic binning, comparative biology and taxonomic classification.</title>
        <authorList>
            <person name="Goeker M."/>
        </authorList>
    </citation>
    <scope>NUCLEOTIDE SEQUENCE [LARGE SCALE GENOMIC DNA]</scope>
    <source>
        <strain evidence="2 3">DSM 27848</strain>
    </source>
</reference>
<comment type="caution">
    <text evidence="2">The sequence shown here is derived from an EMBL/GenBank/DDBJ whole genome shotgun (WGS) entry which is preliminary data.</text>
</comment>
<evidence type="ECO:0008006" key="4">
    <source>
        <dbReference type="Google" id="ProtNLM"/>
    </source>
</evidence>
<dbReference type="PANTHER" id="PTHR34351">
    <property type="entry name" value="SLR1927 PROTEIN-RELATED"/>
    <property type="match status" value="1"/>
</dbReference>
<evidence type="ECO:0000313" key="3">
    <source>
        <dbReference type="Proteomes" id="UP001232343"/>
    </source>
</evidence>
<keyword evidence="1" id="KW-1133">Transmembrane helix</keyword>
<dbReference type="RefSeq" id="WP_244679690.1">
    <property type="nucleotide sequence ID" value="NZ_JALIRM010000001.1"/>
</dbReference>
<dbReference type="Proteomes" id="UP001232343">
    <property type="component" value="Unassembled WGS sequence"/>
</dbReference>
<feature type="transmembrane region" description="Helical" evidence="1">
    <location>
        <begin position="21"/>
        <end position="48"/>
    </location>
</feature>
<dbReference type="PANTHER" id="PTHR34351:SF2">
    <property type="entry name" value="DUF58 DOMAIN-CONTAINING PROTEIN"/>
    <property type="match status" value="1"/>
</dbReference>
<name>A0ABU0CZ76_9BACI</name>
<evidence type="ECO:0000256" key="1">
    <source>
        <dbReference type="SAM" id="Phobius"/>
    </source>
</evidence>